<feature type="region of interest" description="Disordered" evidence="1">
    <location>
        <begin position="364"/>
        <end position="385"/>
    </location>
</feature>
<accession>K0R492</accession>
<gene>
    <name evidence="3" type="ORF">THAOC_33375</name>
</gene>
<dbReference type="InterPro" id="IPR047365">
    <property type="entry name" value="Tudor_AtPTM-like"/>
</dbReference>
<evidence type="ECO:0000313" key="3">
    <source>
        <dbReference type="EMBL" id="EJK47873.1"/>
    </source>
</evidence>
<reference evidence="3 4" key="1">
    <citation type="journal article" date="2012" name="Genome Biol.">
        <title>Genome and low-iron response of an oceanic diatom adapted to chronic iron limitation.</title>
        <authorList>
            <person name="Lommer M."/>
            <person name="Specht M."/>
            <person name="Roy A.S."/>
            <person name="Kraemer L."/>
            <person name="Andreson R."/>
            <person name="Gutowska M.A."/>
            <person name="Wolf J."/>
            <person name="Bergner S.V."/>
            <person name="Schilhabel M.B."/>
            <person name="Klostermeier U.C."/>
            <person name="Beiko R.G."/>
            <person name="Rosenstiel P."/>
            <person name="Hippler M."/>
            <person name="Laroche J."/>
        </authorList>
    </citation>
    <scope>NUCLEOTIDE SEQUENCE [LARGE SCALE GENOMIC DNA]</scope>
    <source>
        <strain evidence="3 4">CCMP1005</strain>
    </source>
</reference>
<feature type="domain" description="PTM/DIR17-like Tudor" evidence="2">
    <location>
        <begin position="667"/>
        <end position="717"/>
    </location>
</feature>
<sequence length="1184" mass="131949">SGGEEGAKNAVQMLTKFLVAIQLNRDILRRDRKQKYDSSTLLKSIERCVSSKANPGKQQPLTQKKLFDMIEEANGCLNAWPSSYSRKVGNADATGKPLFDEILLVRDVLSDQYKERLSQDDRNLKSIANAATTGPSVFSKKFSMIAPKRTEEDSRRYKTMDDLKAEMETKSPYTIISLTDKVMGIDTDNIPDRKNRSKHRSRFIAQIAFPFPVGIVTVERPGSMGNWVAVFRMNHGDNTTSPDFMTAAFDAAAQAPAKLSRRQTADAVNSIAFATGRIKIYSREELDMLTDMRRLNCRGNTEESEFKEFWAEMMRVMDSEDGSGAHRRRKAASDEATTNNVAYSPGITSIPVLQRQIIASLTAKKGKSKESADTDDQEPTLNESGSEVVAPCMHWMYLNLSPSNPYSRIAARHTAAVPLVRKILSRNGRNSEHPCAHWCAGFKKYWRYQMAALYRLLEMYCDMPLDDLEPFLSADDAIALIGMDDKSNISMKHAAHLIRFTIERSEGNKSKMPSVILLECDGGPDHNLTFLSIKVSLIAVFLVGNADKLVAIRGCPGLSYLNTAERAMSNLNRGLTCCPMMMDPDMDPFLREILSGASPMKATRKAIADYDGVVNLAIKTLDRRLVNMMQESDSDSDSDSESDNKLDGDEMSDEGPDGADKYNHSIGDNISKYFPYYGWFKGKVLSINPGAPGGKIYRLKYEDGDTEDLTESELDEICHTNETISVGDVGFKFVKKFGKHWYSGEVIKEQRDGRLVCKFNDDDVRVYTLEQLEQFAKLQNTGESSDILCISDDDSSSEDSRSDGSRFDDSRSDGSSIVLSDGENAAEGSVAQSDGEEAAAAKGSDPAPKASEPIISGSLLKKLLKVPSGRSLSKHIDELKERFRKLTLDGRPVVVDDYASDNDLDLLNEALLKFDPDYDEKYRSQSKLGKMPWIKKLLESPDHCRMSPFTFELRLSDRDHFYSPKDARDVIERENLSHNDLIGYIPDAKTDTAEKKLQKEAAKLDKPNRSILNAATKVRAVATCDSCGAKRAVYSKNAVGQKGGPTKRQLENVETLLECGYVCGNPLGEGSGFLMRRALNCGDYIETQYYNPSSGLKGGRIHTKDICAICYGEDEIVSADEIRKEKDTKGRNPLPICRFCFDNNSEVPVTRGRVNMMEKSVQQAAKKNKLHIDAVRRGRKKARK</sequence>
<dbReference type="AlphaFoldDB" id="K0R492"/>
<feature type="non-terminal residue" evidence="3">
    <location>
        <position position="1"/>
    </location>
</feature>
<dbReference type="EMBL" id="AGNL01046522">
    <property type="protein sequence ID" value="EJK47873.1"/>
    <property type="molecule type" value="Genomic_DNA"/>
</dbReference>
<protein>
    <recommendedName>
        <fullName evidence="2">PTM/DIR17-like Tudor domain-containing protein</fullName>
    </recommendedName>
</protein>
<comment type="caution">
    <text evidence="3">The sequence shown here is derived from an EMBL/GenBank/DDBJ whole genome shotgun (WGS) entry which is preliminary data.</text>
</comment>
<evidence type="ECO:0000313" key="4">
    <source>
        <dbReference type="Proteomes" id="UP000266841"/>
    </source>
</evidence>
<proteinExistence type="predicted"/>
<name>K0R492_THAOC</name>
<feature type="compositionally biased region" description="Basic and acidic residues" evidence="1">
    <location>
        <begin position="798"/>
        <end position="812"/>
    </location>
</feature>
<keyword evidence="4" id="KW-1185">Reference proteome</keyword>
<dbReference type="Pfam" id="PF21743">
    <property type="entry name" value="PTM_DIR17_Tudor"/>
    <property type="match status" value="1"/>
</dbReference>
<dbReference type="Proteomes" id="UP000266841">
    <property type="component" value="Unassembled WGS sequence"/>
</dbReference>
<dbReference type="OrthoDB" id="5946626at2759"/>
<organism evidence="3 4">
    <name type="scientific">Thalassiosira oceanica</name>
    <name type="common">Marine diatom</name>
    <dbReference type="NCBI Taxonomy" id="159749"/>
    <lineage>
        <taxon>Eukaryota</taxon>
        <taxon>Sar</taxon>
        <taxon>Stramenopiles</taxon>
        <taxon>Ochrophyta</taxon>
        <taxon>Bacillariophyta</taxon>
        <taxon>Coscinodiscophyceae</taxon>
        <taxon>Thalassiosirophycidae</taxon>
        <taxon>Thalassiosirales</taxon>
        <taxon>Thalassiosiraceae</taxon>
        <taxon>Thalassiosira</taxon>
    </lineage>
</organism>
<feature type="region of interest" description="Disordered" evidence="1">
    <location>
        <begin position="787"/>
        <end position="852"/>
    </location>
</feature>
<evidence type="ECO:0000259" key="2">
    <source>
        <dbReference type="Pfam" id="PF21743"/>
    </source>
</evidence>
<evidence type="ECO:0000256" key="1">
    <source>
        <dbReference type="SAM" id="MobiDB-lite"/>
    </source>
</evidence>
<feature type="region of interest" description="Disordered" evidence="1">
    <location>
        <begin position="629"/>
        <end position="663"/>
    </location>
</feature>
<feature type="compositionally biased region" description="Acidic residues" evidence="1">
    <location>
        <begin position="632"/>
        <end position="641"/>
    </location>
</feature>